<name>A0A3E4XQK8_BACUN</name>
<evidence type="ECO:0000313" key="1">
    <source>
        <dbReference type="EMBL" id="RGM58024.1"/>
    </source>
</evidence>
<dbReference type="InterPro" id="IPR024452">
    <property type="entry name" value="DUF3876"/>
</dbReference>
<protein>
    <submittedName>
        <fullName evidence="1">DUF3876 domain-containing protein</fullName>
    </submittedName>
</protein>
<dbReference type="EMBL" id="QSTL01000002">
    <property type="protein sequence ID" value="RGM58024.1"/>
    <property type="molecule type" value="Genomic_DNA"/>
</dbReference>
<dbReference type="AlphaFoldDB" id="A0A3E4XQK8"/>
<proteinExistence type="predicted"/>
<comment type="caution">
    <text evidence="1">The sequence shown here is derived from an EMBL/GenBank/DDBJ whole genome shotgun (WGS) entry which is preliminary data.</text>
</comment>
<evidence type="ECO:0000313" key="2">
    <source>
        <dbReference type="Proteomes" id="UP000261295"/>
    </source>
</evidence>
<dbReference type="Pfam" id="PF12992">
    <property type="entry name" value="DUF3876"/>
    <property type="match status" value="1"/>
</dbReference>
<reference evidence="1 2" key="1">
    <citation type="submission" date="2018-08" db="EMBL/GenBank/DDBJ databases">
        <title>A genome reference for cultivated species of the human gut microbiota.</title>
        <authorList>
            <person name="Zou Y."/>
            <person name="Xue W."/>
            <person name="Luo G."/>
        </authorList>
    </citation>
    <scope>NUCLEOTIDE SEQUENCE [LARGE SCALE GENOMIC DNA]</scope>
    <source>
        <strain evidence="1 2">OM07-9</strain>
    </source>
</reference>
<dbReference type="Proteomes" id="UP000261295">
    <property type="component" value="Unassembled WGS sequence"/>
</dbReference>
<accession>A0A3E4XQK8</accession>
<sequence length="117" mass="13280">MQRTSKFLALFSCVLLLASCKDDPEKQLERMQGEWVHVKGRPAFTLSEKGGTYNVTRKANIRGKVLETSYLITEHGGKLFIETGFAILLTYDKERDRIILSPGGEYKRVSNIKKGTR</sequence>
<dbReference type="PROSITE" id="PS51257">
    <property type="entry name" value="PROKAR_LIPOPROTEIN"/>
    <property type="match status" value="1"/>
</dbReference>
<dbReference type="RefSeq" id="WP_117748977.1">
    <property type="nucleotide sequence ID" value="NZ_QSTL01000002.1"/>
</dbReference>
<organism evidence="1 2">
    <name type="scientific">Bacteroides uniformis</name>
    <dbReference type="NCBI Taxonomy" id="820"/>
    <lineage>
        <taxon>Bacteria</taxon>
        <taxon>Pseudomonadati</taxon>
        <taxon>Bacteroidota</taxon>
        <taxon>Bacteroidia</taxon>
        <taxon>Bacteroidales</taxon>
        <taxon>Bacteroidaceae</taxon>
        <taxon>Bacteroides</taxon>
    </lineage>
</organism>
<gene>
    <name evidence="1" type="ORF">DXC07_04405</name>
</gene>